<sequence>MATGSYRIKTANDQNSIYYRFKQGAQFDVEISTDIQVPDGRWSSTKQQVLPTIDVDYKNINLKLKELDVFVNKEFNDSKISGKKILITGKWLKEKMAFYFKNGSKSKKINEQIFFADFIKKFIEDAPKRKTKNNTPIKRRTIQDYQTTLNKIEDFEKFMGEKVNLDSVDLNFHSNFIHYLETVAALNDNTIGGYINNVKLFCRSAILKRHVISMDFKEKQFYSPSNTTHDIYLQEEEIIKIYNTAYPQDYLDNARDWLIIGLRTGLRVSDLLTLTRKSINDGFIELRNKKTDYPVIIPLHRNVSEILEKRDGSFPRKISDTNFNVYIKEVAKIAGLIEMTTGGKISERTIEINGKKETIHRKVIGEYPKHELVSSHICRRTFATLLYGKIDTLTIMKITGHQTERQFLAYVKITPKEYAEKLKAYWKLMGQLEISNN</sequence>
<dbReference type="GO" id="GO:0003677">
    <property type="term" value="F:DNA binding"/>
    <property type="evidence" value="ECO:0007669"/>
    <property type="project" value="UniProtKB-KW"/>
</dbReference>
<dbReference type="Pfam" id="PF13102">
    <property type="entry name" value="Phage_int_SAM_5"/>
    <property type="match status" value="1"/>
</dbReference>
<name>A0A2V4C1Q6_9FLAO</name>
<dbReference type="GO" id="GO:0015074">
    <property type="term" value="P:DNA integration"/>
    <property type="evidence" value="ECO:0007669"/>
    <property type="project" value="InterPro"/>
</dbReference>
<dbReference type="PROSITE" id="PS51898">
    <property type="entry name" value="TYR_RECOMBINASE"/>
    <property type="match status" value="1"/>
</dbReference>
<feature type="domain" description="Tyr recombinase" evidence="4">
    <location>
        <begin position="228"/>
        <end position="433"/>
    </location>
</feature>
<comment type="similarity">
    <text evidence="1">Belongs to the 'phage' integrase family.</text>
</comment>
<dbReference type="InterPro" id="IPR010998">
    <property type="entry name" value="Integrase_recombinase_N"/>
</dbReference>
<dbReference type="SUPFAM" id="SSF56349">
    <property type="entry name" value="DNA breaking-rejoining enzymes"/>
    <property type="match status" value="1"/>
</dbReference>
<dbReference type="GO" id="GO:0006310">
    <property type="term" value="P:DNA recombination"/>
    <property type="evidence" value="ECO:0007669"/>
    <property type="project" value="UniProtKB-KW"/>
</dbReference>
<comment type="caution">
    <text evidence="5">The sequence shown here is derived from an EMBL/GenBank/DDBJ whole genome shotgun (WGS) entry which is preliminary data.</text>
</comment>
<dbReference type="Pfam" id="PF00589">
    <property type="entry name" value="Phage_integrase"/>
    <property type="match status" value="1"/>
</dbReference>
<dbReference type="InterPro" id="IPR011010">
    <property type="entry name" value="DNA_brk_join_enz"/>
</dbReference>
<evidence type="ECO:0000256" key="2">
    <source>
        <dbReference type="ARBA" id="ARBA00023125"/>
    </source>
</evidence>
<dbReference type="InterPro" id="IPR050090">
    <property type="entry name" value="Tyrosine_recombinase_XerCD"/>
</dbReference>
<dbReference type="PANTHER" id="PTHR30349:SF64">
    <property type="entry name" value="PROPHAGE INTEGRASE INTD-RELATED"/>
    <property type="match status" value="1"/>
</dbReference>
<evidence type="ECO:0000259" key="4">
    <source>
        <dbReference type="PROSITE" id="PS51898"/>
    </source>
</evidence>
<dbReference type="Gene3D" id="1.10.150.130">
    <property type="match status" value="1"/>
</dbReference>
<accession>A0A2V4C1Q6</accession>
<evidence type="ECO:0000256" key="1">
    <source>
        <dbReference type="ARBA" id="ARBA00008857"/>
    </source>
</evidence>
<dbReference type="Gene3D" id="1.10.443.10">
    <property type="entry name" value="Intergrase catalytic core"/>
    <property type="match status" value="1"/>
</dbReference>
<dbReference type="InterPro" id="IPR013762">
    <property type="entry name" value="Integrase-like_cat_sf"/>
</dbReference>
<keyword evidence="2" id="KW-0238">DNA-binding</keyword>
<proteinExistence type="inferred from homology"/>
<dbReference type="InterPro" id="IPR025269">
    <property type="entry name" value="SAM-like_dom"/>
</dbReference>
<evidence type="ECO:0000313" key="6">
    <source>
        <dbReference type="Proteomes" id="UP000247681"/>
    </source>
</evidence>
<dbReference type="EMBL" id="QJHL01000002">
    <property type="protein sequence ID" value="PXY45231.1"/>
    <property type="molecule type" value="Genomic_DNA"/>
</dbReference>
<dbReference type="Proteomes" id="UP000247681">
    <property type="component" value="Unassembled WGS sequence"/>
</dbReference>
<reference evidence="5 6" key="1">
    <citation type="submission" date="2018-05" db="EMBL/GenBank/DDBJ databases">
        <title>Flavobacterium sp. strain IMCC34758, incomplete genome.</title>
        <authorList>
            <person name="Joung Y."/>
        </authorList>
    </citation>
    <scope>NUCLEOTIDE SEQUENCE [LARGE SCALE GENOMIC DNA]</scope>
    <source>
        <strain evidence="5 6">IMCC34758</strain>
    </source>
</reference>
<gene>
    <name evidence="5" type="ORF">DMB68_11095</name>
</gene>
<dbReference type="RefSeq" id="WP_110346737.1">
    <property type="nucleotide sequence ID" value="NZ_QJHL01000002.1"/>
</dbReference>
<keyword evidence="3" id="KW-0233">DNA recombination</keyword>
<dbReference type="InterPro" id="IPR002104">
    <property type="entry name" value="Integrase_catalytic"/>
</dbReference>
<dbReference type="OrthoDB" id="892893at2"/>
<dbReference type="AlphaFoldDB" id="A0A2V4C1Q6"/>
<keyword evidence="6" id="KW-1185">Reference proteome</keyword>
<evidence type="ECO:0000256" key="3">
    <source>
        <dbReference type="ARBA" id="ARBA00023172"/>
    </source>
</evidence>
<dbReference type="PANTHER" id="PTHR30349">
    <property type="entry name" value="PHAGE INTEGRASE-RELATED"/>
    <property type="match status" value="1"/>
</dbReference>
<evidence type="ECO:0000313" key="5">
    <source>
        <dbReference type="EMBL" id="PXY45231.1"/>
    </source>
</evidence>
<protein>
    <submittedName>
        <fullName evidence="5">Integrase</fullName>
    </submittedName>
</protein>
<organism evidence="5 6">
    <name type="scientific">Flavobacterium hydrophilum</name>
    <dbReference type="NCBI Taxonomy" id="2211445"/>
    <lineage>
        <taxon>Bacteria</taxon>
        <taxon>Pseudomonadati</taxon>
        <taxon>Bacteroidota</taxon>
        <taxon>Flavobacteriia</taxon>
        <taxon>Flavobacteriales</taxon>
        <taxon>Flavobacteriaceae</taxon>
        <taxon>Flavobacterium</taxon>
    </lineage>
</organism>